<evidence type="ECO:0000313" key="1">
    <source>
        <dbReference type="EMBL" id="APJ02628.1"/>
    </source>
</evidence>
<keyword evidence="2" id="KW-1185">Reference proteome</keyword>
<reference evidence="1 2" key="1">
    <citation type="submission" date="2016-10" db="EMBL/GenBank/DDBJ databases">
        <title>Silvanigrella aquatica sp. nov., isolated from a freshwater lake located in the Black Forest, Germany, description of Silvanigrellaceae fam. nov., Silvanigrellales ord. nov., reclassification of the order Bdellovibrionales in the class Oligoflexia, reclassification of the families Bacteriovoracaceae and Halobacteriovoraceae in the new order Bacteriovoracales ord. nov., and reclassification of the family Pseudobacteriovoracaceae in the order Oligoflexiales.</title>
        <authorList>
            <person name="Hahn M.W."/>
            <person name="Schmidt J."/>
            <person name="Koll U."/>
            <person name="Rohde M."/>
            <person name="Verbag S."/>
            <person name="Pitt A."/>
            <person name="Nakai R."/>
            <person name="Naganuma T."/>
            <person name="Lang E."/>
        </authorList>
    </citation>
    <scope>NUCLEOTIDE SEQUENCE [LARGE SCALE GENOMIC DNA]</scope>
    <source>
        <strain evidence="1 2">MWH-Nonnen-W8red</strain>
    </source>
</reference>
<gene>
    <name evidence="1" type="ORF">AXG55_01245</name>
</gene>
<dbReference type="EMBL" id="CP017834">
    <property type="protein sequence ID" value="APJ02628.1"/>
    <property type="molecule type" value="Genomic_DNA"/>
</dbReference>
<evidence type="ECO:0000313" key="2">
    <source>
        <dbReference type="Proteomes" id="UP000184731"/>
    </source>
</evidence>
<accession>A0A1L4CXF5</accession>
<dbReference type="OrthoDB" id="9829948at2"/>
<protein>
    <submittedName>
        <fullName evidence="1">Uncharacterized protein</fullName>
    </submittedName>
</protein>
<dbReference type="Proteomes" id="UP000184731">
    <property type="component" value="Chromosome"/>
</dbReference>
<organism evidence="1 2">
    <name type="scientific">Silvanigrella aquatica</name>
    <dbReference type="NCBI Taxonomy" id="1915309"/>
    <lineage>
        <taxon>Bacteria</taxon>
        <taxon>Pseudomonadati</taxon>
        <taxon>Bdellovibrionota</taxon>
        <taxon>Oligoflexia</taxon>
        <taxon>Silvanigrellales</taxon>
        <taxon>Silvanigrellaceae</taxon>
        <taxon>Silvanigrella</taxon>
    </lineage>
</organism>
<dbReference type="RefSeq" id="WP_148696336.1">
    <property type="nucleotide sequence ID" value="NZ_CP017834.1"/>
</dbReference>
<dbReference type="AlphaFoldDB" id="A0A1L4CXF5"/>
<dbReference type="KEGG" id="saqi:AXG55_01245"/>
<proteinExistence type="predicted"/>
<sequence length="304" mass="35491">MKLLNLKFFINLNVAIIINFIFSHNCYSRTMEEIIKSGKLNVAVLKPQKDEFDTNLSIKKNKLIKEYFEKFSSIKLNKRLKLNFIYVNSFANFWENKHNQINTNSSEKPQLFEKVDAYFELLSTSNWRNIKATPINIAKSKFSLICDFDPHYINLNSNEKILQTLKNPSIKFISIKDSYIDRLYKGLKISENKMTYITPKRGLVQGMIDDKGKNCAFSETMNILKFLANGQIYLISFLPGGDNKDLAWWVPKDSSQLHQFISEFHAYLEKSKGLDRIYLTLFGVSYNFYNFIIELSSSQNSYCQ</sequence>
<name>A0A1L4CXF5_9BACT</name>